<dbReference type="WBParaSite" id="nRc.2.0.1.t16449-RA">
    <property type="protein sequence ID" value="nRc.2.0.1.t16449-RA"/>
    <property type="gene ID" value="nRc.2.0.1.g16449"/>
</dbReference>
<keyword evidence="1" id="KW-1185">Reference proteome</keyword>
<dbReference type="AlphaFoldDB" id="A0A915ISV6"/>
<reference evidence="2" key="1">
    <citation type="submission" date="2022-11" db="UniProtKB">
        <authorList>
            <consortium name="WormBaseParasite"/>
        </authorList>
    </citation>
    <scope>IDENTIFICATION</scope>
</reference>
<organism evidence="1 2">
    <name type="scientific">Romanomermis culicivorax</name>
    <name type="common">Nematode worm</name>
    <dbReference type="NCBI Taxonomy" id="13658"/>
    <lineage>
        <taxon>Eukaryota</taxon>
        <taxon>Metazoa</taxon>
        <taxon>Ecdysozoa</taxon>
        <taxon>Nematoda</taxon>
        <taxon>Enoplea</taxon>
        <taxon>Dorylaimia</taxon>
        <taxon>Mermithida</taxon>
        <taxon>Mermithoidea</taxon>
        <taxon>Mermithidae</taxon>
        <taxon>Romanomermis</taxon>
    </lineage>
</organism>
<name>A0A915ISV6_ROMCU</name>
<sequence>MPYLPSYIIFVQYLEFKLSTQLQHPPFGHLLSTLQRREHRYPCWDGRYTPTYAAPLVLP</sequence>
<accession>A0A915ISV6</accession>
<protein>
    <submittedName>
        <fullName evidence="2">Uncharacterized protein</fullName>
    </submittedName>
</protein>
<evidence type="ECO:0000313" key="2">
    <source>
        <dbReference type="WBParaSite" id="nRc.2.0.1.t16449-RA"/>
    </source>
</evidence>
<dbReference type="Proteomes" id="UP000887565">
    <property type="component" value="Unplaced"/>
</dbReference>
<evidence type="ECO:0000313" key="1">
    <source>
        <dbReference type="Proteomes" id="UP000887565"/>
    </source>
</evidence>
<proteinExistence type="predicted"/>